<evidence type="ECO:0000313" key="1">
    <source>
        <dbReference type="EMBL" id="MBT1689923.1"/>
    </source>
</evidence>
<evidence type="ECO:0000313" key="2">
    <source>
        <dbReference type="Proteomes" id="UP001319180"/>
    </source>
</evidence>
<dbReference type="Pfam" id="PF10127">
    <property type="entry name" value="RlaP"/>
    <property type="match status" value="1"/>
</dbReference>
<comment type="caution">
    <text evidence="1">The sequence shown here is derived from an EMBL/GenBank/DDBJ whole genome shotgun (WGS) entry which is preliminary data.</text>
</comment>
<name>A0AAP2DDU9_9BACT</name>
<dbReference type="EMBL" id="JAHESC010000051">
    <property type="protein sequence ID" value="MBT1689923.1"/>
    <property type="molecule type" value="Genomic_DNA"/>
</dbReference>
<sequence length="259" mass="29546">MEPIRYAGKEMRNVILDRLTDLERQFDVKILLACESGSRAWGFASPDSDYDARFIYVHKKDYYLSIDERPDVLGLPVDAVLDIGGWELRKALRLFRKSNAPLYEWLQSPVVYTAQDDFMADMTALMPRYFSPRAAMHHYLSMARGVVEYELAAPEVRLKKYFYALRPLLAARWIAERGTVPPLAFSQLRASLPTALHDVIDDLLRQKAAACEGHTVAPLPTLNEYLQAEVMLLKQAVPPATEPMADSEPLHTLFRKYVV</sequence>
<dbReference type="PANTHER" id="PTHR34817:SF2">
    <property type="entry name" value="NUCLEOTIDYLTRANSFERASE"/>
    <property type="match status" value="1"/>
</dbReference>
<dbReference type="InterPro" id="IPR018775">
    <property type="entry name" value="RlaP"/>
</dbReference>
<dbReference type="PANTHER" id="PTHR34817">
    <property type="entry name" value="NUCLEOTIDYLTRANSFERASE"/>
    <property type="match status" value="1"/>
</dbReference>
<accession>A0AAP2DDU9</accession>
<dbReference type="AlphaFoldDB" id="A0AAP2DDU9"/>
<keyword evidence="2" id="KW-1185">Reference proteome</keyword>
<proteinExistence type="predicted"/>
<dbReference type="Proteomes" id="UP001319180">
    <property type="component" value="Unassembled WGS sequence"/>
</dbReference>
<protein>
    <submittedName>
        <fullName evidence="1">Nucleotidyltransferase domain-containing protein</fullName>
    </submittedName>
</protein>
<organism evidence="1 2">
    <name type="scientific">Dawidia soli</name>
    <dbReference type="NCBI Taxonomy" id="2782352"/>
    <lineage>
        <taxon>Bacteria</taxon>
        <taxon>Pseudomonadati</taxon>
        <taxon>Bacteroidota</taxon>
        <taxon>Cytophagia</taxon>
        <taxon>Cytophagales</taxon>
        <taxon>Chryseotaleaceae</taxon>
        <taxon>Dawidia</taxon>
    </lineage>
</organism>
<reference evidence="1 2" key="1">
    <citation type="submission" date="2021-05" db="EMBL/GenBank/DDBJ databases">
        <title>A Polyphasic approach of four new species of the genus Ohtaekwangia: Ohtaekwangia histidinii sp. nov., Ohtaekwangia cretensis sp. nov., Ohtaekwangia indiensis sp. nov., Ohtaekwangia reichenbachii sp. nov. from diverse environment.</title>
        <authorList>
            <person name="Octaviana S."/>
        </authorList>
    </citation>
    <scope>NUCLEOTIDE SEQUENCE [LARGE SCALE GENOMIC DNA]</scope>
    <source>
        <strain evidence="1 2">PWU37</strain>
    </source>
</reference>
<gene>
    <name evidence="1" type="ORF">KK078_25395</name>
</gene>